<dbReference type="HOGENOM" id="CLU_439464_0_0_1"/>
<evidence type="ECO:0000256" key="1">
    <source>
        <dbReference type="SAM" id="MobiDB-lite"/>
    </source>
</evidence>
<dbReference type="STRING" id="913774.A0A0C3DAL7"/>
<dbReference type="AlphaFoldDB" id="A0A0C3DAL7"/>
<feature type="compositionally biased region" description="Polar residues" evidence="1">
    <location>
        <begin position="547"/>
        <end position="560"/>
    </location>
</feature>
<feature type="region of interest" description="Disordered" evidence="1">
    <location>
        <begin position="292"/>
        <end position="311"/>
    </location>
</feature>
<reference evidence="3" key="2">
    <citation type="submission" date="2015-01" db="EMBL/GenBank/DDBJ databases">
        <title>Evolutionary Origins and Diversification of the Mycorrhizal Mutualists.</title>
        <authorList>
            <consortium name="DOE Joint Genome Institute"/>
            <consortium name="Mycorrhizal Genomics Consortium"/>
            <person name="Kohler A."/>
            <person name="Kuo A."/>
            <person name="Nagy L.G."/>
            <person name="Floudas D."/>
            <person name="Copeland A."/>
            <person name="Barry K.W."/>
            <person name="Cichocki N."/>
            <person name="Veneault-Fourrey C."/>
            <person name="LaButti K."/>
            <person name="Lindquist E.A."/>
            <person name="Lipzen A."/>
            <person name="Lundell T."/>
            <person name="Morin E."/>
            <person name="Murat C."/>
            <person name="Riley R."/>
            <person name="Ohm R."/>
            <person name="Sun H."/>
            <person name="Tunlid A."/>
            <person name="Henrissat B."/>
            <person name="Grigoriev I.V."/>
            <person name="Hibbett D.S."/>
            <person name="Martin F."/>
        </authorList>
    </citation>
    <scope>NUCLEOTIDE SEQUENCE [LARGE SCALE GENOMIC DNA]</scope>
    <source>
        <strain evidence="3">Zn</strain>
    </source>
</reference>
<proteinExistence type="predicted"/>
<dbReference type="EMBL" id="KN832870">
    <property type="protein sequence ID" value="KIN08394.1"/>
    <property type="molecule type" value="Genomic_DNA"/>
</dbReference>
<gene>
    <name evidence="2" type="ORF">OIDMADRAFT_23188</name>
</gene>
<evidence type="ECO:0000313" key="3">
    <source>
        <dbReference type="Proteomes" id="UP000054321"/>
    </source>
</evidence>
<feature type="compositionally biased region" description="Basic and acidic residues" evidence="1">
    <location>
        <begin position="172"/>
        <end position="188"/>
    </location>
</feature>
<name>A0A0C3DAL7_OIDMZ</name>
<feature type="region of interest" description="Disordered" evidence="1">
    <location>
        <begin position="526"/>
        <end position="571"/>
    </location>
</feature>
<dbReference type="Proteomes" id="UP000054321">
    <property type="component" value="Unassembled WGS sequence"/>
</dbReference>
<protein>
    <submittedName>
        <fullName evidence="2">Uncharacterized protein</fullName>
    </submittedName>
</protein>
<feature type="compositionally biased region" description="Polar residues" evidence="1">
    <location>
        <begin position="296"/>
        <end position="307"/>
    </location>
</feature>
<sequence>MAFGDQVVVSHRLDLDHHEPLDHARYRCRGESARHPSTSVLFLGRGVQWATAGATGVMGKSKLHQAAPREPSIFLVCLSFTSSPTLSSRGSFLSLSIFSFFVEAFAAGCGVVGPKVAMKGWSEYFEDAYMKWLSTTMTCCGALEEVPVRGAERPMRIEHQQPRLIPPPVFEAESRPTTRGREWVERSKSFASRASSRGSLAVRRKMTGYQEQRRPLKIGAPSDFRHVENGFPSRRAEGGFRPLELSIYMPDNQLSPLLPHFADVDKELPSPPPAAYSHSRTDSASTFTIARKPVGSSRTSSEWTAQFQPRPGSLNTQELLAALEAQLPKAPPAARMRSMTAPPSFERVKSALHEKLELEQRLRDIDELIDERQSVYLSSRPTSRATSTRRSSIYVETHEPMPPAKPSFMDRVTASDGQRPVTASSRLITIPSVLKPVNEEITPTPSPHPDTFVPPPPLPLVLHAPPRPPLRKKKSFSRVSNWLFPGPDQHSRTQSLESVTNTPKPITSRDGFYQCVELHEYQQPVERSSFTSVSSVSSTGSGLDDPNSATSGTLVSSPGTSKRDETTTVGTLSMDYSERRNESVEITRIRTFGEQELGPEKVWRMEPVDGANVRQSRVGMAF</sequence>
<feature type="compositionally biased region" description="Low complexity" evidence="1">
    <location>
        <begin position="528"/>
        <end position="542"/>
    </location>
</feature>
<keyword evidence="3" id="KW-1185">Reference proteome</keyword>
<feature type="region of interest" description="Disordered" evidence="1">
    <location>
        <begin position="167"/>
        <end position="188"/>
    </location>
</feature>
<reference evidence="2 3" key="1">
    <citation type="submission" date="2014-04" db="EMBL/GenBank/DDBJ databases">
        <authorList>
            <consortium name="DOE Joint Genome Institute"/>
            <person name="Kuo A."/>
            <person name="Martino E."/>
            <person name="Perotto S."/>
            <person name="Kohler A."/>
            <person name="Nagy L.G."/>
            <person name="Floudas D."/>
            <person name="Copeland A."/>
            <person name="Barry K.W."/>
            <person name="Cichocki N."/>
            <person name="Veneault-Fourrey C."/>
            <person name="LaButti K."/>
            <person name="Lindquist E.A."/>
            <person name="Lipzen A."/>
            <person name="Lundell T."/>
            <person name="Morin E."/>
            <person name="Murat C."/>
            <person name="Sun H."/>
            <person name="Tunlid A."/>
            <person name="Henrissat B."/>
            <person name="Grigoriev I.V."/>
            <person name="Hibbett D.S."/>
            <person name="Martin F."/>
            <person name="Nordberg H.P."/>
            <person name="Cantor M.N."/>
            <person name="Hua S.X."/>
        </authorList>
    </citation>
    <scope>NUCLEOTIDE SEQUENCE [LARGE SCALE GENOMIC DNA]</scope>
    <source>
        <strain evidence="2 3">Zn</strain>
    </source>
</reference>
<dbReference type="OrthoDB" id="3595619at2759"/>
<evidence type="ECO:0000313" key="2">
    <source>
        <dbReference type="EMBL" id="KIN08394.1"/>
    </source>
</evidence>
<organism evidence="2 3">
    <name type="scientific">Oidiodendron maius (strain Zn)</name>
    <dbReference type="NCBI Taxonomy" id="913774"/>
    <lineage>
        <taxon>Eukaryota</taxon>
        <taxon>Fungi</taxon>
        <taxon>Dikarya</taxon>
        <taxon>Ascomycota</taxon>
        <taxon>Pezizomycotina</taxon>
        <taxon>Leotiomycetes</taxon>
        <taxon>Leotiomycetes incertae sedis</taxon>
        <taxon>Myxotrichaceae</taxon>
        <taxon>Oidiodendron</taxon>
    </lineage>
</organism>
<dbReference type="InParanoid" id="A0A0C3DAL7"/>
<accession>A0A0C3DAL7</accession>